<feature type="region of interest" description="Disordered" evidence="4">
    <location>
        <begin position="253"/>
        <end position="273"/>
    </location>
</feature>
<dbReference type="OrthoDB" id="4131217at2759"/>
<dbReference type="PRINTS" id="PR00081">
    <property type="entry name" value="GDHRDH"/>
</dbReference>
<evidence type="ECO:0000256" key="3">
    <source>
        <dbReference type="RuleBase" id="RU000363"/>
    </source>
</evidence>
<dbReference type="Gene3D" id="3.40.50.720">
    <property type="entry name" value="NAD(P)-binding Rossmann-like Domain"/>
    <property type="match status" value="1"/>
</dbReference>
<accession>L8H4S7</accession>
<dbReference type="PRINTS" id="PR00080">
    <property type="entry name" value="SDRFAMILY"/>
</dbReference>
<dbReference type="FunFam" id="3.40.50.720:FF:000084">
    <property type="entry name" value="Short-chain dehydrogenase reductase"/>
    <property type="match status" value="1"/>
</dbReference>
<name>L8H4S7_ACACF</name>
<evidence type="ECO:0000313" key="6">
    <source>
        <dbReference type="Proteomes" id="UP000011083"/>
    </source>
</evidence>
<dbReference type="STRING" id="1257118.L8H4S7"/>
<reference evidence="5 6" key="1">
    <citation type="journal article" date="2013" name="Genome Biol.">
        <title>Genome of Acanthamoeba castellanii highlights extensive lateral gene transfer and early evolution of tyrosine kinase signaling.</title>
        <authorList>
            <person name="Clarke M."/>
            <person name="Lohan A.J."/>
            <person name="Liu B."/>
            <person name="Lagkouvardos I."/>
            <person name="Roy S."/>
            <person name="Zafar N."/>
            <person name="Bertelli C."/>
            <person name="Schilde C."/>
            <person name="Kianianmomeni A."/>
            <person name="Burglin T.R."/>
            <person name="Frech C."/>
            <person name="Turcotte B."/>
            <person name="Kopec K.O."/>
            <person name="Synnott J.M."/>
            <person name="Choo C."/>
            <person name="Paponov I."/>
            <person name="Finkler A."/>
            <person name="Soon Heng Tan C."/>
            <person name="Hutchins A.P."/>
            <person name="Weinmeier T."/>
            <person name="Rattei T."/>
            <person name="Chu J.S."/>
            <person name="Gimenez G."/>
            <person name="Irimia M."/>
            <person name="Rigden D.J."/>
            <person name="Fitzpatrick D.A."/>
            <person name="Lorenzo-Morales J."/>
            <person name="Bateman A."/>
            <person name="Chiu C.H."/>
            <person name="Tang P."/>
            <person name="Hegemann P."/>
            <person name="Fromm H."/>
            <person name="Raoult D."/>
            <person name="Greub G."/>
            <person name="Miranda-Saavedra D."/>
            <person name="Chen N."/>
            <person name="Nash P."/>
            <person name="Ginger M.L."/>
            <person name="Horn M."/>
            <person name="Schaap P."/>
            <person name="Caler L."/>
            <person name="Loftus B."/>
        </authorList>
    </citation>
    <scope>NUCLEOTIDE SEQUENCE [LARGE SCALE GENOMIC DNA]</scope>
    <source>
        <strain evidence="5 6">Neff</strain>
    </source>
</reference>
<protein>
    <submittedName>
        <fullName evidence="5">Oxidoreductase, short chain dehydrogenase/reductase superfamily protein</fullName>
    </submittedName>
</protein>
<dbReference type="PROSITE" id="PS00061">
    <property type="entry name" value="ADH_SHORT"/>
    <property type="match status" value="1"/>
</dbReference>
<sequence length="273" mass="28128">MAQHAGVGEQWDLAGKVAVVTGGSSGIGKAVAEALVQEGARVVVADLQEPTSPELKSSAIVFSKCDVTRAEDIAAAIATAKKKWGRFDIMVNNAGISGGLGFAFPFQQSAAVWRKVVDINLTAVIEGTQQAICAMADNEKGGVVINVSSMGGLLPMPQSPVYAAAKAGVVNFTRSLAAFGKSNGIRVNAICPTFTDTPLVRESPDEVVEGLKRAIGGSLLTPPEVARGVVELATDPGLAGAVMRVTVRGGRDLWQPSTAPSPKSAKSHVAARL</sequence>
<dbReference type="GeneID" id="14920248"/>
<comment type="similarity">
    <text evidence="1 3">Belongs to the short-chain dehydrogenases/reductases (SDR) family.</text>
</comment>
<dbReference type="SUPFAM" id="SSF51735">
    <property type="entry name" value="NAD(P)-binding Rossmann-fold domains"/>
    <property type="match status" value="1"/>
</dbReference>
<dbReference type="PANTHER" id="PTHR44229:SF4">
    <property type="entry name" value="15-HYDROXYPROSTAGLANDIN DEHYDROGENASE [NAD(+)]"/>
    <property type="match status" value="1"/>
</dbReference>
<dbReference type="InterPro" id="IPR002347">
    <property type="entry name" value="SDR_fam"/>
</dbReference>
<keyword evidence="2" id="KW-0560">Oxidoreductase</keyword>
<dbReference type="PANTHER" id="PTHR44229">
    <property type="entry name" value="15-HYDROXYPROSTAGLANDIN DEHYDROGENASE [NAD(+)]"/>
    <property type="match status" value="1"/>
</dbReference>
<evidence type="ECO:0000256" key="4">
    <source>
        <dbReference type="SAM" id="MobiDB-lite"/>
    </source>
</evidence>
<gene>
    <name evidence="5" type="ORF">ACA1_267250</name>
</gene>
<dbReference type="EMBL" id="KB007933">
    <property type="protein sequence ID" value="ELR19466.1"/>
    <property type="molecule type" value="Genomic_DNA"/>
</dbReference>
<dbReference type="InterPro" id="IPR020904">
    <property type="entry name" value="Sc_DH/Rdtase_CS"/>
</dbReference>
<dbReference type="KEGG" id="acan:ACA1_267250"/>
<dbReference type="InterPro" id="IPR036291">
    <property type="entry name" value="NAD(P)-bd_dom_sf"/>
</dbReference>
<dbReference type="RefSeq" id="XP_004341552.1">
    <property type="nucleotide sequence ID" value="XM_004341504.1"/>
</dbReference>
<evidence type="ECO:0000256" key="1">
    <source>
        <dbReference type="ARBA" id="ARBA00006484"/>
    </source>
</evidence>
<evidence type="ECO:0000256" key="2">
    <source>
        <dbReference type="ARBA" id="ARBA00023002"/>
    </source>
</evidence>
<dbReference type="Proteomes" id="UP000011083">
    <property type="component" value="Unassembled WGS sequence"/>
</dbReference>
<dbReference type="VEuPathDB" id="AmoebaDB:ACA1_267250"/>
<dbReference type="AlphaFoldDB" id="L8H4S7"/>
<proteinExistence type="inferred from homology"/>
<dbReference type="GO" id="GO:0005737">
    <property type="term" value="C:cytoplasm"/>
    <property type="evidence" value="ECO:0007669"/>
    <property type="project" value="TreeGrafter"/>
</dbReference>
<dbReference type="OMA" id="TDVARCM"/>
<dbReference type="Pfam" id="PF00106">
    <property type="entry name" value="adh_short"/>
    <property type="match status" value="1"/>
</dbReference>
<organism evidence="5 6">
    <name type="scientific">Acanthamoeba castellanii (strain ATCC 30010 / Neff)</name>
    <dbReference type="NCBI Taxonomy" id="1257118"/>
    <lineage>
        <taxon>Eukaryota</taxon>
        <taxon>Amoebozoa</taxon>
        <taxon>Discosea</taxon>
        <taxon>Longamoebia</taxon>
        <taxon>Centramoebida</taxon>
        <taxon>Acanthamoebidae</taxon>
        <taxon>Acanthamoeba</taxon>
    </lineage>
</organism>
<evidence type="ECO:0000313" key="5">
    <source>
        <dbReference type="EMBL" id="ELR19466.1"/>
    </source>
</evidence>
<dbReference type="GO" id="GO:0016616">
    <property type="term" value="F:oxidoreductase activity, acting on the CH-OH group of donors, NAD or NADP as acceptor"/>
    <property type="evidence" value="ECO:0007669"/>
    <property type="project" value="TreeGrafter"/>
</dbReference>
<keyword evidence="6" id="KW-1185">Reference proteome</keyword>